<comment type="caution">
    <text evidence="5">The sequence shown here is derived from an EMBL/GenBank/DDBJ whole genome shotgun (WGS) entry which is preliminary data.</text>
</comment>
<dbReference type="InterPro" id="IPR000551">
    <property type="entry name" value="MerR-type_HTH_dom"/>
</dbReference>
<reference evidence="5 6" key="1">
    <citation type="submission" date="2019-01" db="EMBL/GenBank/DDBJ databases">
        <title>Sphingomonas mucosissima sp. nov. and Sphingomonas desiccabilis sp. nov., from biological soil crusts in the Colorado Plateau, USA.</title>
        <authorList>
            <person name="Zhu D."/>
        </authorList>
    </citation>
    <scope>NUCLEOTIDE SEQUENCE [LARGE SCALE GENOMIC DNA]</scope>
    <source>
        <strain evidence="5 6">CP1D</strain>
    </source>
</reference>
<feature type="coiled-coil region" evidence="2">
    <location>
        <begin position="104"/>
        <end position="138"/>
    </location>
</feature>
<feature type="domain" description="HTH merR-type" evidence="4">
    <location>
        <begin position="25"/>
        <end position="89"/>
    </location>
</feature>
<evidence type="ECO:0000256" key="2">
    <source>
        <dbReference type="SAM" id="Coils"/>
    </source>
</evidence>
<sequence length="152" mass="17750">MSRAASTRQPEGTAEQFGGEQLSGIQEVSAELGVTMRTLRFYEDQGLIEPRRVGTTRIYTRREVARMQLILRGKRLGFSIREIKEFLDLYDADPQHHEQMRQLALRVHDRIQRLRRQKQALEETLGELERIEREALERLPPEVRPVEVEGLS</sequence>
<proteinExistence type="predicted"/>
<dbReference type="SUPFAM" id="SSF46955">
    <property type="entry name" value="Putative DNA-binding domain"/>
    <property type="match status" value="1"/>
</dbReference>
<dbReference type="PANTHER" id="PTHR30204:SF58">
    <property type="entry name" value="HTH-TYPE TRANSCRIPTIONAL REGULATOR YFMP"/>
    <property type="match status" value="1"/>
</dbReference>
<dbReference type="InterPro" id="IPR009061">
    <property type="entry name" value="DNA-bd_dom_put_sf"/>
</dbReference>
<dbReference type="PROSITE" id="PS50937">
    <property type="entry name" value="HTH_MERR_2"/>
    <property type="match status" value="1"/>
</dbReference>
<dbReference type="Gene3D" id="1.10.1660.10">
    <property type="match status" value="1"/>
</dbReference>
<feature type="region of interest" description="Disordered" evidence="3">
    <location>
        <begin position="1"/>
        <end position="20"/>
    </location>
</feature>
<dbReference type="InterPro" id="IPR047057">
    <property type="entry name" value="MerR_fam"/>
</dbReference>
<keyword evidence="2" id="KW-0175">Coiled coil</keyword>
<accession>A0A4Q2IW08</accession>
<dbReference type="Pfam" id="PF13411">
    <property type="entry name" value="MerR_1"/>
    <property type="match status" value="1"/>
</dbReference>
<dbReference type="EMBL" id="SDPT01000001">
    <property type="protein sequence ID" value="RXZ34775.1"/>
    <property type="molecule type" value="Genomic_DNA"/>
</dbReference>
<dbReference type="GO" id="GO:0003700">
    <property type="term" value="F:DNA-binding transcription factor activity"/>
    <property type="evidence" value="ECO:0007669"/>
    <property type="project" value="InterPro"/>
</dbReference>
<evidence type="ECO:0000256" key="3">
    <source>
        <dbReference type="SAM" id="MobiDB-lite"/>
    </source>
</evidence>
<feature type="compositionally biased region" description="Polar residues" evidence="3">
    <location>
        <begin position="1"/>
        <end position="10"/>
    </location>
</feature>
<dbReference type="RefSeq" id="WP_129340559.1">
    <property type="nucleotide sequence ID" value="NZ_JACIDD010000001.1"/>
</dbReference>
<evidence type="ECO:0000259" key="4">
    <source>
        <dbReference type="PROSITE" id="PS50937"/>
    </source>
</evidence>
<dbReference type="AlphaFoldDB" id="A0A4Q2IW08"/>
<keyword evidence="1 5" id="KW-0238">DNA-binding</keyword>
<dbReference type="GO" id="GO:0003677">
    <property type="term" value="F:DNA binding"/>
    <property type="evidence" value="ECO:0007669"/>
    <property type="project" value="UniProtKB-KW"/>
</dbReference>
<name>A0A4Q2IW08_9SPHN</name>
<evidence type="ECO:0000256" key="1">
    <source>
        <dbReference type="ARBA" id="ARBA00023125"/>
    </source>
</evidence>
<gene>
    <name evidence="5" type="ORF">EO081_03710</name>
</gene>
<dbReference type="SMART" id="SM00422">
    <property type="entry name" value="HTH_MERR"/>
    <property type="match status" value="1"/>
</dbReference>
<dbReference type="PANTHER" id="PTHR30204">
    <property type="entry name" value="REDOX-CYCLING DRUG-SENSING TRANSCRIPTIONAL ACTIVATOR SOXR"/>
    <property type="match status" value="1"/>
</dbReference>
<dbReference type="CDD" id="cd04776">
    <property type="entry name" value="HTH_GnyR"/>
    <property type="match status" value="1"/>
</dbReference>
<dbReference type="Proteomes" id="UP000292347">
    <property type="component" value="Unassembled WGS sequence"/>
</dbReference>
<evidence type="ECO:0000313" key="5">
    <source>
        <dbReference type="EMBL" id="RXZ34775.1"/>
    </source>
</evidence>
<dbReference type="OrthoDB" id="9803659at2"/>
<keyword evidence="6" id="KW-1185">Reference proteome</keyword>
<evidence type="ECO:0000313" key="6">
    <source>
        <dbReference type="Proteomes" id="UP000292347"/>
    </source>
</evidence>
<organism evidence="5 6">
    <name type="scientific">Sphingomonas desiccabilis</name>
    <dbReference type="NCBI Taxonomy" id="429134"/>
    <lineage>
        <taxon>Bacteria</taxon>
        <taxon>Pseudomonadati</taxon>
        <taxon>Pseudomonadota</taxon>
        <taxon>Alphaproteobacteria</taxon>
        <taxon>Sphingomonadales</taxon>
        <taxon>Sphingomonadaceae</taxon>
        <taxon>Sphingomonas</taxon>
    </lineage>
</organism>
<protein>
    <submittedName>
        <fullName evidence="5">MerR family DNA-binding transcriptional regulator</fullName>
    </submittedName>
</protein>